<dbReference type="InterPro" id="IPR000917">
    <property type="entry name" value="Sulfatase_N"/>
</dbReference>
<dbReference type="AlphaFoldDB" id="A0A0B8T3E0"/>
<name>A0A0B8T3E0_9SPHI</name>
<evidence type="ECO:0000256" key="5">
    <source>
        <dbReference type="ARBA" id="ARBA00023136"/>
    </source>
</evidence>
<dbReference type="SUPFAM" id="SSF53649">
    <property type="entry name" value="Alkaline phosphatase-like"/>
    <property type="match status" value="1"/>
</dbReference>
<dbReference type="RefSeq" id="WP_052072391.1">
    <property type="nucleotide sequence ID" value="NZ_JJMU01000048.1"/>
</dbReference>
<gene>
    <name evidence="11" type="ORF">DI53_2619</name>
</gene>
<dbReference type="Gene3D" id="3.40.720.10">
    <property type="entry name" value="Alkaline Phosphatase, subunit A"/>
    <property type="match status" value="1"/>
</dbReference>
<keyword evidence="4 9" id="KW-1133">Transmembrane helix</keyword>
<dbReference type="STRING" id="1229276.DI53_2619"/>
<evidence type="ECO:0000256" key="4">
    <source>
        <dbReference type="ARBA" id="ARBA00022989"/>
    </source>
</evidence>
<evidence type="ECO:0000256" key="2">
    <source>
        <dbReference type="ARBA" id="ARBA00022475"/>
    </source>
</evidence>
<reference evidence="11 12" key="2">
    <citation type="journal article" date="2015" name="PLoS ONE">
        <title>Whole-Genome Optical Mapping and Finished Genome Sequence of Sphingobacterium deserti sp. nov., a New Species Isolated from the Western Desert of China.</title>
        <authorList>
            <person name="Teng C."/>
            <person name="Zhou Z."/>
            <person name="Molnar I."/>
            <person name="Li X."/>
            <person name="Tang R."/>
            <person name="Chen M."/>
            <person name="Wang L."/>
            <person name="Su S."/>
            <person name="Zhang W."/>
            <person name="Lin M."/>
        </authorList>
    </citation>
    <scope>NUCLEOTIDE SEQUENCE [LARGE SCALE GENOMIC DNA]</scope>
    <source>
        <strain evidence="12">ACCC05744</strain>
    </source>
</reference>
<evidence type="ECO:0000256" key="8">
    <source>
        <dbReference type="PIRSR" id="PIRSR005091-3"/>
    </source>
</evidence>
<comment type="subcellular location">
    <subcellularLocation>
        <location evidence="1">Cell membrane</location>
        <topology evidence="1">Multi-pass membrane protein</topology>
    </subcellularLocation>
</comment>
<dbReference type="PIRSF" id="PIRSF005091">
    <property type="entry name" value="Mmb_sulf_HI1246"/>
    <property type="match status" value="1"/>
</dbReference>
<dbReference type="PANTHER" id="PTHR47371">
    <property type="entry name" value="LIPOTEICHOIC ACID SYNTHASE"/>
    <property type="match status" value="1"/>
</dbReference>
<feature type="binding site" evidence="8">
    <location>
        <position position="487"/>
    </location>
    <ligand>
        <name>Mn(2+)</name>
        <dbReference type="ChEBI" id="CHEBI:29035"/>
    </ligand>
</feature>
<keyword evidence="2" id="KW-1003">Cell membrane</keyword>
<feature type="binding site" evidence="8">
    <location>
        <position position="278"/>
    </location>
    <ligand>
        <name>Mn(2+)</name>
        <dbReference type="ChEBI" id="CHEBI:29035"/>
    </ligand>
</feature>
<reference evidence="12" key="1">
    <citation type="submission" date="2014-04" db="EMBL/GenBank/DDBJ databases">
        <title>Whole-Genome optical mapping and complete genome sequence of Sphingobacterium deserti sp. nov., a new spaces isolated from desert in the west of China.</title>
        <authorList>
            <person name="Teng C."/>
            <person name="Zhou Z."/>
            <person name="Li X."/>
            <person name="Chen M."/>
            <person name="Lin M."/>
            <person name="Wang L."/>
            <person name="Su S."/>
            <person name="Zhang C."/>
            <person name="Zhang W."/>
        </authorList>
    </citation>
    <scope>NUCLEOTIDE SEQUENCE [LARGE SCALE GENOMIC DNA]</scope>
    <source>
        <strain evidence="12">ACCC05744</strain>
    </source>
</reference>
<dbReference type="InterPro" id="IPR012160">
    <property type="entry name" value="LtaS-like"/>
</dbReference>
<feature type="transmembrane region" description="Helical" evidence="9">
    <location>
        <begin position="12"/>
        <end position="37"/>
    </location>
</feature>
<feature type="domain" description="Sulfatase N-terminal" evidence="10">
    <location>
        <begin position="270"/>
        <end position="540"/>
    </location>
</feature>
<dbReference type="InterPro" id="IPR050448">
    <property type="entry name" value="OpgB/LTA_synthase_biosynth"/>
</dbReference>
<evidence type="ECO:0000256" key="1">
    <source>
        <dbReference type="ARBA" id="ARBA00004651"/>
    </source>
</evidence>
<dbReference type="OrthoDB" id="9777768at2"/>
<feature type="active site" evidence="6">
    <location>
        <position position="318"/>
    </location>
</feature>
<accession>A0A0B8T3E0</accession>
<dbReference type="CDD" id="cd16015">
    <property type="entry name" value="LTA_synthase"/>
    <property type="match status" value="1"/>
</dbReference>
<keyword evidence="3 9" id="KW-0812">Transmembrane</keyword>
<evidence type="ECO:0000259" key="10">
    <source>
        <dbReference type="Pfam" id="PF00884"/>
    </source>
</evidence>
<keyword evidence="12" id="KW-1185">Reference proteome</keyword>
<keyword evidence="7" id="KW-0479">Metal-binding</keyword>
<evidence type="ECO:0000256" key="7">
    <source>
        <dbReference type="PIRSR" id="PIRSR005091-2"/>
    </source>
</evidence>
<dbReference type="InterPro" id="IPR017850">
    <property type="entry name" value="Alkaline_phosphatase_core_sf"/>
</dbReference>
<feature type="binding site" evidence="8">
    <location>
        <position position="488"/>
    </location>
    <ligand>
        <name>Mn(2+)</name>
        <dbReference type="ChEBI" id="CHEBI:29035"/>
    </ligand>
</feature>
<sequence>MRRWPAWRSNLIFFVSLIGYWLVLSFIDRAVFTVAVWERFDEKADAFYAFLHGLFLDMSLSSYLMVIPCLFFPIQQFFIRRPVSRWWLRVYVMVPTFLFAAITVSNLPLYEAWGEKISKRAIMLGIDTIGGVASSIDLSMIWQSLLVLVMFFACAHYFYHLVVVHYARYSPLPKRAATLSFLLLAIILFTFIRGGYGRATLNQSSVYFSDDNTANHAAVNTYWSFLKDLTKSTKKSPYAFMKKKDAEALLSSVVRTSEEKTKSVLTTDRPNVILVILEGMVAQVFEDLGGEKDVTPGMKMLMDEGVSFRRAYAAADRSDKGMVAIMSGFPAQGPESIIKYIPKHEKLPAIGQIYDSLGYATSFYHGGQSEFYNFKSYMFTHGIEQVVDNDDFPLQEMRNSWGVYDHVVAKQMLQDLHSEKKPFFSVFYTLVNHEPFHLEPSYKFGNKTKADAYRSTSFYTDSMLFNFVEEAKKQSWYENTIIIVTSDHGHIYPSEKFGLERPERYHIPLFVFGGALKGEYKGLKIDEVVSQLDVAPTLAHFVKADAERFTYGSDLFAVQRKHTAFYNSNSTFGIITDKDAVSYDMLKRNVGYSTVPATNAAQRDSLLHIAKGYYQHVFEDFLTY</sequence>
<dbReference type="PATRIC" id="fig|1229276.3.peg.2691"/>
<dbReference type="Gene3D" id="3.30.1120.80">
    <property type="match status" value="1"/>
</dbReference>
<comment type="caution">
    <text evidence="11">The sequence shown here is derived from an EMBL/GenBank/DDBJ whole genome shotgun (WGS) entry which is preliminary data.</text>
</comment>
<dbReference type="Proteomes" id="UP000031802">
    <property type="component" value="Unassembled WGS sequence"/>
</dbReference>
<dbReference type="GO" id="GO:0005886">
    <property type="term" value="C:plasma membrane"/>
    <property type="evidence" value="ECO:0007669"/>
    <property type="project" value="UniProtKB-SubCell"/>
</dbReference>
<feature type="transmembrane region" description="Helical" evidence="9">
    <location>
        <begin position="141"/>
        <end position="164"/>
    </location>
</feature>
<evidence type="ECO:0000256" key="3">
    <source>
        <dbReference type="ARBA" id="ARBA00022692"/>
    </source>
</evidence>
<organism evidence="11 12">
    <name type="scientific">Sphingobacterium deserti</name>
    <dbReference type="NCBI Taxonomy" id="1229276"/>
    <lineage>
        <taxon>Bacteria</taxon>
        <taxon>Pseudomonadati</taxon>
        <taxon>Bacteroidota</taxon>
        <taxon>Sphingobacteriia</taxon>
        <taxon>Sphingobacteriales</taxon>
        <taxon>Sphingobacteriaceae</taxon>
        <taxon>Sphingobacterium</taxon>
    </lineage>
</organism>
<proteinExistence type="predicted"/>
<evidence type="ECO:0000256" key="6">
    <source>
        <dbReference type="PIRSR" id="PIRSR005091-1"/>
    </source>
</evidence>
<dbReference type="eggNOG" id="COG1368">
    <property type="taxonomic scope" value="Bacteria"/>
</dbReference>
<feature type="transmembrane region" description="Helical" evidence="9">
    <location>
        <begin position="49"/>
        <end position="74"/>
    </location>
</feature>
<protein>
    <submittedName>
        <fullName evidence="11">Sulfatase</fullName>
    </submittedName>
</protein>
<feature type="transmembrane region" description="Helical" evidence="9">
    <location>
        <begin position="176"/>
        <end position="196"/>
    </location>
</feature>
<feature type="binding site" evidence="7">
    <location>
        <position position="433"/>
    </location>
    <ligand>
        <name>substrate</name>
    </ligand>
</feature>
<keyword evidence="5 9" id="KW-0472">Membrane</keyword>
<dbReference type="EMBL" id="JJMU01000048">
    <property type="protein sequence ID" value="KGE13558.1"/>
    <property type="molecule type" value="Genomic_DNA"/>
</dbReference>
<feature type="transmembrane region" description="Helical" evidence="9">
    <location>
        <begin position="86"/>
        <end position="104"/>
    </location>
</feature>
<evidence type="ECO:0000313" key="12">
    <source>
        <dbReference type="Proteomes" id="UP000031802"/>
    </source>
</evidence>
<evidence type="ECO:0000256" key="9">
    <source>
        <dbReference type="SAM" id="Phobius"/>
    </source>
</evidence>
<evidence type="ECO:0000313" key="11">
    <source>
        <dbReference type="EMBL" id="KGE13558.1"/>
    </source>
</evidence>
<dbReference type="GO" id="GO:0046872">
    <property type="term" value="F:metal ion binding"/>
    <property type="evidence" value="ECO:0007669"/>
    <property type="project" value="UniProtKB-KW"/>
</dbReference>
<dbReference type="Pfam" id="PF00884">
    <property type="entry name" value="Sulfatase"/>
    <property type="match status" value="1"/>
</dbReference>
<keyword evidence="7" id="KW-0464">Manganese</keyword>
<dbReference type="PANTHER" id="PTHR47371:SF3">
    <property type="entry name" value="PHOSPHOGLYCEROL TRANSFERASE I"/>
    <property type="match status" value="1"/>
</dbReference>